<organism evidence="1 2">
    <name type="scientific">Lwoffella lincolnii</name>
    <dbReference type="NCBI Taxonomy" id="90241"/>
    <lineage>
        <taxon>Bacteria</taxon>
        <taxon>Pseudomonadati</taxon>
        <taxon>Pseudomonadota</taxon>
        <taxon>Gammaproteobacteria</taxon>
        <taxon>Moraxellales</taxon>
        <taxon>Moraxellaceae</taxon>
        <taxon>Lwoffella</taxon>
    </lineage>
</organism>
<comment type="caution">
    <text evidence="1">The sequence shown here is derived from an EMBL/GenBank/DDBJ whole genome shotgun (WGS) entry which is preliminary data.</text>
</comment>
<dbReference type="EMBL" id="MUYT01000016">
    <property type="protein sequence ID" value="OOS19492.1"/>
    <property type="molecule type" value="Genomic_DNA"/>
</dbReference>
<dbReference type="Proteomes" id="UP000191094">
    <property type="component" value="Unassembled WGS sequence"/>
</dbReference>
<protein>
    <submittedName>
        <fullName evidence="1">Uncharacterized protein</fullName>
    </submittedName>
</protein>
<dbReference type="STRING" id="90241.B0682_08775"/>
<dbReference type="AlphaFoldDB" id="A0A1T0CAX3"/>
<keyword evidence="2" id="KW-1185">Reference proteome</keyword>
<reference evidence="1 2" key="1">
    <citation type="submission" date="2017-02" db="EMBL/GenBank/DDBJ databases">
        <title>Draft genome sequence of Moraxella lincolnii CCUG 9405T type strain.</title>
        <authorList>
            <person name="Salva-Serra F."/>
            <person name="Engstrom-Jakobsson H."/>
            <person name="Thorell K."/>
            <person name="Jaen-Luchoro D."/>
            <person name="Gonzales-Siles L."/>
            <person name="Karlsson R."/>
            <person name="Yazdan S."/>
            <person name="Boulund F."/>
            <person name="Johnning A."/>
            <person name="Engstrand L."/>
            <person name="Kristiansson E."/>
            <person name="Moore E."/>
        </authorList>
    </citation>
    <scope>NUCLEOTIDE SEQUENCE [LARGE SCALE GENOMIC DNA]</scope>
    <source>
        <strain evidence="1 2">CCUG 9405</strain>
    </source>
</reference>
<proteinExistence type="predicted"/>
<evidence type="ECO:0000313" key="1">
    <source>
        <dbReference type="EMBL" id="OOS19492.1"/>
    </source>
</evidence>
<gene>
    <name evidence="1" type="ORF">B0682_08775</name>
</gene>
<name>A0A1T0CAX3_9GAMM</name>
<sequence>MLQKSLHNFTLFVTNLQPKISNNLLSTQIFGLNGKSSSNYLLFFGKSGINYRFKISSNTLSILNP</sequence>
<evidence type="ECO:0000313" key="2">
    <source>
        <dbReference type="Proteomes" id="UP000191094"/>
    </source>
</evidence>
<accession>A0A1T0CAX3</accession>